<dbReference type="PROSITE" id="PS50106">
    <property type="entry name" value="PDZ"/>
    <property type="match status" value="1"/>
</dbReference>
<dbReference type="Pfam" id="PF13365">
    <property type="entry name" value="Trypsin_2"/>
    <property type="match status" value="1"/>
</dbReference>
<dbReference type="Proteomes" id="UP000295443">
    <property type="component" value="Unassembled WGS sequence"/>
</dbReference>
<feature type="active site" description="Charge relay system" evidence="14">
    <location>
        <position position="207"/>
    </location>
</feature>
<dbReference type="Pfam" id="PF17820">
    <property type="entry name" value="PDZ_6"/>
    <property type="match status" value="1"/>
</dbReference>
<dbReference type="AlphaFoldDB" id="A0A4R1BPU8"/>
<dbReference type="GO" id="GO:0042597">
    <property type="term" value="C:periplasmic space"/>
    <property type="evidence" value="ECO:0007669"/>
    <property type="project" value="UniProtKB-SubCell"/>
</dbReference>
<protein>
    <recommendedName>
        <fullName evidence="5">Probable periplasmic serine endoprotease DegP-like</fullName>
        <ecNumber evidence="4">3.4.21.107</ecNumber>
    </recommendedName>
    <alternativeName>
        <fullName evidence="13">Protease Do</fullName>
    </alternativeName>
</protein>
<evidence type="ECO:0000256" key="1">
    <source>
        <dbReference type="ARBA" id="ARBA00001772"/>
    </source>
</evidence>
<dbReference type="CDD" id="cd10839">
    <property type="entry name" value="cpPDZ1_DegP-like"/>
    <property type="match status" value="1"/>
</dbReference>
<feature type="chain" id="PRO_5039576776" description="Probable periplasmic serine endoprotease DegP-like" evidence="16">
    <location>
        <begin position="21"/>
        <end position="455"/>
    </location>
</feature>
<feature type="signal peptide" evidence="16">
    <location>
        <begin position="1"/>
        <end position="20"/>
    </location>
</feature>
<dbReference type="OrthoDB" id="9758917at2"/>
<keyword evidence="12" id="KW-0346">Stress response</keyword>
<dbReference type="InterPro" id="IPR041489">
    <property type="entry name" value="PDZ_6"/>
</dbReference>
<comment type="subcellular location">
    <subcellularLocation>
        <location evidence="2">Periplasm</location>
    </subcellularLocation>
</comment>
<evidence type="ECO:0000256" key="12">
    <source>
        <dbReference type="ARBA" id="ARBA00023016"/>
    </source>
</evidence>
<dbReference type="PANTHER" id="PTHR22939:SF130">
    <property type="entry name" value="PERIPLASMIC SERINE ENDOPROTEASE DEGP-LIKE-RELATED"/>
    <property type="match status" value="1"/>
</dbReference>
<feature type="binding site" evidence="15">
    <location>
        <position position="134"/>
    </location>
    <ligand>
        <name>substrate</name>
    </ligand>
</feature>
<evidence type="ECO:0000256" key="8">
    <source>
        <dbReference type="ARBA" id="ARBA00022737"/>
    </source>
</evidence>
<dbReference type="PANTHER" id="PTHR22939">
    <property type="entry name" value="SERINE PROTEASE FAMILY S1C HTRA-RELATED"/>
    <property type="match status" value="1"/>
</dbReference>
<evidence type="ECO:0000256" key="4">
    <source>
        <dbReference type="ARBA" id="ARBA00013035"/>
    </source>
</evidence>
<keyword evidence="10" id="KW-0378">Hydrolase</keyword>
<evidence type="ECO:0000256" key="15">
    <source>
        <dbReference type="PIRSR" id="PIRSR611782-2"/>
    </source>
</evidence>
<accession>A0A4R1BPU8</accession>
<feature type="active site" description="Charge relay system" evidence="14">
    <location>
        <position position="134"/>
    </location>
</feature>
<feature type="binding site" evidence="15">
    <location>
        <begin position="205"/>
        <end position="207"/>
    </location>
    <ligand>
        <name>substrate</name>
    </ligand>
</feature>
<feature type="domain" description="PDZ" evidence="17">
    <location>
        <begin position="256"/>
        <end position="342"/>
    </location>
</feature>
<evidence type="ECO:0000259" key="17">
    <source>
        <dbReference type="PROSITE" id="PS50106"/>
    </source>
</evidence>
<dbReference type="NCBIfam" id="TIGR02037">
    <property type="entry name" value="degP_htrA_DO"/>
    <property type="match status" value="1"/>
</dbReference>
<evidence type="ECO:0000256" key="16">
    <source>
        <dbReference type="SAM" id="SignalP"/>
    </source>
</evidence>
<evidence type="ECO:0000256" key="14">
    <source>
        <dbReference type="PIRSR" id="PIRSR611782-1"/>
    </source>
</evidence>
<keyword evidence="9" id="KW-0574">Periplasm</keyword>
<dbReference type="SMART" id="SM00228">
    <property type="entry name" value="PDZ"/>
    <property type="match status" value="2"/>
</dbReference>
<comment type="similarity">
    <text evidence="3">Belongs to the peptidase S1C family.</text>
</comment>
<dbReference type="InterPro" id="IPR011782">
    <property type="entry name" value="Pept_S1C_Do"/>
</dbReference>
<dbReference type="EC" id="3.4.21.107" evidence="4"/>
<proteinExistence type="inferred from homology"/>
<keyword evidence="11" id="KW-0720">Serine protease</keyword>
<feature type="active site" description="Charge relay system" evidence="14">
    <location>
        <position position="104"/>
    </location>
</feature>
<evidence type="ECO:0000256" key="13">
    <source>
        <dbReference type="ARBA" id="ARBA00032850"/>
    </source>
</evidence>
<gene>
    <name evidence="18" type="ORF">EZJ19_01385</name>
</gene>
<dbReference type="EMBL" id="SJZB01000007">
    <property type="protein sequence ID" value="TCJ19518.1"/>
    <property type="molecule type" value="Genomic_DNA"/>
</dbReference>
<dbReference type="PRINTS" id="PR00834">
    <property type="entry name" value="PROTEASES2C"/>
</dbReference>
<evidence type="ECO:0000256" key="3">
    <source>
        <dbReference type="ARBA" id="ARBA00010541"/>
    </source>
</evidence>
<dbReference type="Pfam" id="PF13180">
    <property type="entry name" value="PDZ_2"/>
    <property type="match status" value="1"/>
</dbReference>
<evidence type="ECO:0000256" key="2">
    <source>
        <dbReference type="ARBA" id="ARBA00004418"/>
    </source>
</evidence>
<dbReference type="SUPFAM" id="SSF50156">
    <property type="entry name" value="PDZ domain-like"/>
    <property type="match status" value="2"/>
</dbReference>
<dbReference type="Gene3D" id="2.30.42.10">
    <property type="match status" value="2"/>
</dbReference>
<dbReference type="InterPro" id="IPR036034">
    <property type="entry name" value="PDZ_sf"/>
</dbReference>
<reference evidence="18 19" key="1">
    <citation type="submission" date="2019-03" db="EMBL/GenBank/DDBJ databases">
        <title>Genome sequence of Thiobacillaceae bacterium LSR1, a sulfur-oxidizing bacterium isolated from freshwater sediment.</title>
        <authorList>
            <person name="Li S."/>
        </authorList>
    </citation>
    <scope>NUCLEOTIDE SEQUENCE [LARGE SCALE GENOMIC DNA]</scope>
    <source>
        <strain evidence="18 19">LSR1</strain>
    </source>
</reference>
<dbReference type="InterPro" id="IPR001478">
    <property type="entry name" value="PDZ"/>
</dbReference>
<evidence type="ECO:0000256" key="9">
    <source>
        <dbReference type="ARBA" id="ARBA00022764"/>
    </source>
</evidence>
<feature type="binding site" evidence="15">
    <location>
        <position position="104"/>
    </location>
    <ligand>
        <name>substrate</name>
    </ligand>
</feature>
<keyword evidence="8" id="KW-0677">Repeat</keyword>
<evidence type="ECO:0000256" key="7">
    <source>
        <dbReference type="ARBA" id="ARBA00022729"/>
    </source>
</evidence>
<evidence type="ECO:0000256" key="6">
    <source>
        <dbReference type="ARBA" id="ARBA00022670"/>
    </source>
</evidence>
<sequence length="455" mass="47450">MKKCIAWIILAFGVAGVAQAGTLPDFTDLVEKQSPSVVNITTTQDAKPAAGARGNRMPDEMAELFKRFGMPDMGAPENGFGRPRHGQGSGFIVSSDGYILTNTHVVDGADEVTVKLPDRREFRAKVIGSDEKSDVALLKIKADHLPKVAIGDPDKLKVGEWVLAIGAPFGFENSVTAGIVSAKGRALPHGSYTPFIQTDVAVNPGNSGGPLFNMRGEVVGMNSQIISRSGGYMGLSFAIPIDVAMEVAEQIKAGGKVSRGRLGVMIQEVTADLADSFGLGKPRGALVSEVEADSPAEKAGIKPSDIILGYDGKPVDNSIDLPRMVAATKPGSQVVMSVWRKGATRDVTVKVGEADAGAVAVSEDGKPDPAGLAVSSLRPEQKTQLNVDSGVLVEESVGAAARAGIRPGDVIVAAGNQPVNSAAELSRAVNVKGRKSIALLIKRGDGSLYIPLRLD</sequence>
<dbReference type="RefSeq" id="WP_131444514.1">
    <property type="nucleotide sequence ID" value="NZ_SJZB01000007.1"/>
</dbReference>
<organism evidence="18 19">
    <name type="scientific">Parasulfuritortus cantonensis</name>
    <dbReference type="NCBI Taxonomy" id="2528202"/>
    <lineage>
        <taxon>Bacteria</taxon>
        <taxon>Pseudomonadati</taxon>
        <taxon>Pseudomonadota</taxon>
        <taxon>Betaproteobacteria</taxon>
        <taxon>Nitrosomonadales</taxon>
        <taxon>Thiobacillaceae</taxon>
        <taxon>Parasulfuritortus</taxon>
    </lineage>
</organism>
<keyword evidence="6 18" id="KW-0645">Protease</keyword>
<evidence type="ECO:0000256" key="5">
    <source>
        <dbReference type="ARBA" id="ARBA00013958"/>
    </source>
</evidence>
<evidence type="ECO:0000313" key="19">
    <source>
        <dbReference type="Proteomes" id="UP000295443"/>
    </source>
</evidence>
<dbReference type="FunFam" id="2.40.10.120:FF:000007">
    <property type="entry name" value="Periplasmic serine endoprotease DegP-like"/>
    <property type="match status" value="1"/>
</dbReference>
<evidence type="ECO:0000256" key="10">
    <source>
        <dbReference type="ARBA" id="ARBA00022801"/>
    </source>
</evidence>
<keyword evidence="19" id="KW-1185">Reference proteome</keyword>
<comment type="catalytic activity">
    <reaction evidence="1">
        <text>Acts on substrates that are at least partially unfolded. The cleavage site P1 residue is normally between a pair of hydrophobic residues, such as Val-|-Val.</text>
        <dbReference type="EC" id="3.4.21.107"/>
    </reaction>
</comment>
<dbReference type="GO" id="GO:0006508">
    <property type="term" value="P:proteolysis"/>
    <property type="evidence" value="ECO:0007669"/>
    <property type="project" value="UniProtKB-KW"/>
</dbReference>
<dbReference type="GO" id="GO:0004252">
    <property type="term" value="F:serine-type endopeptidase activity"/>
    <property type="evidence" value="ECO:0007669"/>
    <property type="project" value="InterPro"/>
</dbReference>
<dbReference type="InterPro" id="IPR001940">
    <property type="entry name" value="Peptidase_S1C"/>
</dbReference>
<evidence type="ECO:0000313" key="18">
    <source>
        <dbReference type="EMBL" id="TCJ19518.1"/>
    </source>
</evidence>
<dbReference type="Gene3D" id="2.40.10.120">
    <property type="match status" value="1"/>
</dbReference>
<dbReference type="InterPro" id="IPR009003">
    <property type="entry name" value="Peptidase_S1_PA"/>
</dbReference>
<comment type="caution">
    <text evidence="18">The sequence shown here is derived from an EMBL/GenBank/DDBJ whole genome shotgun (WGS) entry which is preliminary data.</text>
</comment>
<keyword evidence="7 16" id="KW-0732">Signal</keyword>
<dbReference type="SUPFAM" id="SSF50494">
    <property type="entry name" value="Trypsin-like serine proteases"/>
    <property type="match status" value="1"/>
</dbReference>
<name>A0A4R1BPU8_9PROT</name>
<evidence type="ECO:0000256" key="11">
    <source>
        <dbReference type="ARBA" id="ARBA00022825"/>
    </source>
</evidence>